<dbReference type="GO" id="GO:0016020">
    <property type="term" value="C:membrane"/>
    <property type="evidence" value="ECO:0007669"/>
    <property type="project" value="UniProtKB-SubCell"/>
</dbReference>
<evidence type="ECO:0000256" key="5">
    <source>
        <dbReference type="ARBA" id="ARBA00023136"/>
    </source>
</evidence>
<dbReference type="PANTHER" id="PTHR10845">
    <property type="entry name" value="REGULATOR OF G PROTEIN SIGNALING"/>
    <property type="match status" value="1"/>
</dbReference>
<dbReference type="Pfam" id="PF00615">
    <property type="entry name" value="RGS"/>
    <property type="match status" value="1"/>
</dbReference>
<evidence type="ECO:0000256" key="3">
    <source>
        <dbReference type="ARBA" id="ARBA00011579"/>
    </source>
</evidence>
<keyword evidence="5 8" id="KW-0472">Membrane</keyword>
<accession>A0A843WVP7</accession>
<reference evidence="10" key="1">
    <citation type="submission" date="2017-07" db="EMBL/GenBank/DDBJ databases">
        <title>Taro Niue Genome Assembly and Annotation.</title>
        <authorList>
            <person name="Atibalentja N."/>
            <person name="Keating K."/>
            <person name="Fields C.J."/>
        </authorList>
    </citation>
    <scope>NUCLEOTIDE SEQUENCE</scope>
    <source>
        <strain evidence="10">Niue_2</strain>
        <tissue evidence="10">Leaf</tissue>
    </source>
</reference>
<dbReference type="Proteomes" id="UP000652761">
    <property type="component" value="Unassembled WGS sequence"/>
</dbReference>
<dbReference type="PANTHER" id="PTHR10845:SF192">
    <property type="entry name" value="DOUBLE HIT, ISOFORM B"/>
    <property type="match status" value="1"/>
</dbReference>
<organism evidence="10 11">
    <name type="scientific">Colocasia esculenta</name>
    <name type="common">Wild taro</name>
    <name type="synonym">Arum esculentum</name>
    <dbReference type="NCBI Taxonomy" id="4460"/>
    <lineage>
        <taxon>Eukaryota</taxon>
        <taxon>Viridiplantae</taxon>
        <taxon>Streptophyta</taxon>
        <taxon>Embryophyta</taxon>
        <taxon>Tracheophyta</taxon>
        <taxon>Spermatophyta</taxon>
        <taxon>Magnoliopsida</taxon>
        <taxon>Liliopsida</taxon>
        <taxon>Araceae</taxon>
        <taxon>Aroideae</taxon>
        <taxon>Colocasieae</taxon>
        <taxon>Colocasia</taxon>
    </lineage>
</organism>
<evidence type="ECO:0000256" key="8">
    <source>
        <dbReference type="SAM" id="Phobius"/>
    </source>
</evidence>
<dbReference type="InterPro" id="IPR029071">
    <property type="entry name" value="Ubiquitin-like_domsf"/>
</dbReference>
<dbReference type="AlphaFoldDB" id="A0A843WVP7"/>
<keyword evidence="6 7" id="KW-0449">Lipoprotein</keyword>
<gene>
    <name evidence="10" type="ORF">Taro_044896</name>
</gene>
<feature type="domain" description="RGS" evidence="9">
    <location>
        <begin position="92"/>
        <end position="185"/>
    </location>
</feature>
<comment type="subunit">
    <text evidence="3">Interacts with ATG4.</text>
</comment>
<dbReference type="SUPFAM" id="SSF48097">
    <property type="entry name" value="Regulator of G-protein signaling, RGS"/>
    <property type="match status" value="1"/>
</dbReference>
<evidence type="ECO:0000256" key="2">
    <source>
        <dbReference type="ARBA" id="ARBA00007293"/>
    </source>
</evidence>
<evidence type="ECO:0000313" key="11">
    <source>
        <dbReference type="Proteomes" id="UP000652761"/>
    </source>
</evidence>
<keyword evidence="8" id="KW-1133">Transmembrane helix</keyword>
<evidence type="ECO:0000256" key="7">
    <source>
        <dbReference type="PIRSR" id="PIRSR604241-50"/>
    </source>
</evidence>
<keyword evidence="8" id="KW-0812">Transmembrane</keyword>
<dbReference type="InterPro" id="IPR036305">
    <property type="entry name" value="RGS_sf"/>
</dbReference>
<comment type="similarity">
    <text evidence="2">Belongs to the ATG8 family.</text>
</comment>
<evidence type="ECO:0000256" key="1">
    <source>
        <dbReference type="ARBA" id="ARBA00004370"/>
    </source>
</evidence>
<dbReference type="Gene3D" id="3.10.20.90">
    <property type="entry name" value="Phosphatidylinositol 3-kinase Catalytic Subunit, Chain A, domain 1"/>
    <property type="match status" value="1"/>
</dbReference>
<protein>
    <recommendedName>
        <fullName evidence="9">RGS domain-containing protein</fullName>
    </recommendedName>
</protein>
<comment type="subcellular location">
    <subcellularLocation>
        <location evidence="1">Membrane</location>
    </subcellularLocation>
</comment>
<sequence length="223" mass="26022">MSAIYEENKDEDGFLYMTYSGENTFGLWVVAYVLNEVHEDIPWVQVTSRFLLLVMVSILVLAFFSMSVSQPLLSQMSLRRRGSLEYLCLFGESVHFYDEVHELNKIHVDDSVRRVYMARHIVEKYIVVGSEMEVNISHRTRQQILDTQDLADPDLFNHALIELVQLMKTNLVRDYWSSMFFLKFKEESCKESDSYDPMEHLGGCEFSPRLSSVHGSDNPFHQE</sequence>
<dbReference type="Pfam" id="PF02991">
    <property type="entry name" value="ATG8"/>
    <property type="match status" value="1"/>
</dbReference>
<evidence type="ECO:0000256" key="6">
    <source>
        <dbReference type="ARBA" id="ARBA00023288"/>
    </source>
</evidence>
<feature type="transmembrane region" description="Helical" evidence="8">
    <location>
        <begin position="50"/>
        <end position="73"/>
    </location>
</feature>
<name>A0A843WVP7_COLES</name>
<evidence type="ECO:0000256" key="4">
    <source>
        <dbReference type="ARBA" id="ARBA00022786"/>
    </source>
</evidence>
<dbReference type="Gene3D" id="1.10.167.10">
    <property type="entry name" value="Regulator of G-protein Signalling 4, domain 2"/>
    <property type="match status" value="1"/>
</dbReference>
<keyword evidence="4" id="KW-0833">Ubl conjugation pathway</keyword>
<dbReference type="SMART" id="SM00315">
    <property type="entry name" value="RGS"/>
    <property type="match status" value="1"/>
</dbReference>
<dbReference type="InterPro" id="IPR004241">
    <property type="entry name" value="Atg8-like"/>
</dbReference>
<comment type="caution">
    <text evidence="10">The sequence shown here is derived from an EMBL/GenBank/DDBJ whole genome shotgun (WGS) entry which is preliminary data.</text>
</comment>
<dbReference type="SUPFAM" id="SSF54236">
    <property type="entry name" value="Ubiquitin-like"/>
    <property type="match status" value="1"/>
</dbReference>
<dbReference type="EMBL" id="NMUH01005163">
    <property type="protein sequence ID" value="MQM11986.1"/>
    <property type="molecule type" value="Genomic_DNA"/>
</dbReference>
<keyword evidence="11" id="KW-1185">Reference proteome</keyword>
<evidence type="ECO:0000259" key="9">
    <source>
        <dbReference type="PROSITE" id="PS50132"/>
    </source>
</evidence>
<dbReference type="InterPro" id="IPR016137">
    <property type="entry name" value="RGS"/>
</dbReference>
<proteinExistence type="inferred from homology"/>
<evidence type="ECO:0000313" key="10">
    <source>
        <dbReference type="EMBL" id="MQM11986.1"/>
    </source>
</evidence>
<dbReference type="GO" id="GO:0005776">
    <property type="term" value="C:autophagosome"/>
    <property type="evidence" value="ECO:0007669"/>
    <property type="project" value="UniProtKB-ARBA"/>
</dbReference>
<dbReference type="PROSITE" id="PS50132">
    <property type="entry name" value="RGS"/>
    <property type="match status" value="1"/>
</dbReference>
<dbReference type="InterPro" id="IPR044926">
    <property type="entry name" value="RGS_subdomain_2"/>
</dbReference>
<feature type="lipid moiety-binding region" description="Phosphatidylserine amidated glycine; alternate" evidence="7">
    <location>
        <position position="26"/>
    </location>
</feature>
<dbReference type="OrthoDB" id="196547at2759"/>